<protein>
    <submittedName>
        <fullName evidence="1">Trypsin-like peptidase domain-containing protein</fullName>
    </submittedName>
</protein>
<sequence length="271" mass="29118">MLAYQTPPAVEAPAPPQAPAAVARHWDLTVGLINATVQLDQPTGAETRTVGTGFLIDAPKPDGTPRIVMVTAGHVLEKMPDPDMRVGWRIAQADGSWKFDPQPLEIRNEAGTPLWTTLEGRDVAVMAVEVPETFARAAIPLAWLADAETFDALDVGPGDELLALGFPRGLSSNRAGFPILRVGRVASYPLTPVSAFPTFLMDFTVFPGNSGGPIFWTPTARRRPGATEPEHPFIAGMLSQEVIVGTERLELGVVVQAQYIREAIALLDRAP</sequence>
<dbReference type="InterPro" id="IPR009003">
    <property type="entry name" value="Peptidase_S1_PA"/>
</dbReference>
<dbReference type="KEGG" id="bgoe:IFJ75_07230"/>
<dbReference type="AlphaFoldDB" id="A0A975GX77"/>
<evidence type="ECO:0000313" key="2">
    <source>
        <dbReference type="Proteomes" id="UP000663918"/>
    </source>
</evidence>
<dbReference type="Gene3D" id="2.40.10.120">
    <property type="match status" value="1"/>
</dbReference>
<evidence type="ECO:0000313" key="1">
    <source>
        <dbReference type="EMBL" id="QTC92648.1"/>
    </source>
</evidence>
<name>A0A975GX77_9CAUL</name>
<accession>A0A975GX77</accession>
<dbReference type="Pfam" id="PF13365">
    <property type="entry name" value="Trypsin_2"/>
    <property type="match status" value="1"/>
</dbReference>
<proteinExistence type="predicted"/>
<organism evidence="1 2">
    <name type="scientific">Brevundimonas goettingensis</name>
    <dbReference type="NCBI Taxonomy" id="2774190"/>
    <lineage>
        <taxon>Bacteria</taxon>
        <taxon>Pseudomonadati</taxon>
        <taxon>Pseudomonadota</taxon>
        <taxon>Alphaproteobacteria</taxon>
        <taxon>Caulobacterales</taxon>
        <taxon>Caulobacteraceae</taxon>
        <taxon>Brevundimonas</taxon>
    </lineage>
</organism>
<dbReference type="RefSeq" id="WP_207931928.1">
    <property type="nucleotide sequence ID" value="NZ_CP062222.1"/>
</dbReference>
<dbReference type="SUPFAM" id="SSF50494">
    <property type="entry name" value="Trypsin-like serine proteases"/>
    <property type="match status" value="1"/>
</dbReference>
<dbReference type="Proteomes" id="UP000663918">
    <property type="component" value="Chromosome"/>
</dbReference>
<keyword evidence="2" id="KW-1185">Reference proteome</keyword>
<gene>
    <name evidence="1" type="ORF">IFJ75_07230</name>
</gene>
<reference evidence="1" key="1">
    <citation type="submission" date="2020-09" db="EMBL/GenBank/DDBJ databases">
        <title>Brevundimonas sp. LVF2 isolated from a puddle in Goettingen, Germany.</title>
        <authorList>
            <person name="Friedrich I."/>
            <person name="Klassen A."/>
            <person name="Hannes N."/>
            <person name="Schneider D."/>
            <person name="Hertel R."/>
            <person name="Daniel R."/>
        </authorList>
    </citation>
    <scope>NUCLEOTIDE SEQUENCE</scope>
    <source>
        <strain evidence="1">LVF2</strain>
    </source>
</reference>
<dbReference type="EMBL" id="CP062222">
    <property type="protein sequence ID" value="QTC92648.1"/>
    <property type="molecule type" value="Genomic_DNA"/>
</dbReference>